<keyword evidence="1" id="KW-0808">Transferase</keyword>
<name>A0A642V9W8_9ASCO</name>
<dbReference type="FunFam" id="3.40.1190.20:FF:000003">
    <property type="entry name" value="Phosphomethylpyrimidine kinase ThiD"/>
    <property type="match status" value="1"/>
</dbReference>
<dbReference type="VEuPathDB" id="FungiDB:TRICI_000899"/>
<feature type="compositionally biased region" description="Polar residues" evidence="5">
    <location>
        <begin position="1108"/>
        <end position="1118"/>
    </location>
</feature>
<feature type="compositionally biased region" description="Polar residues" evidence="5">
    <location>
        <begin position="1721"/>
        <end position="1734"/>
    </location>
</feature>
<feature type="compositionally biased region" description="Pro residues" evidence="5">
    <location>
        <begin position="1935"/>
        <end position="1945"/>
    </location>
</feature>
<feature type="region of interest" description="Disordered" evidence="5">
    <location>
        <begin position="1251"/>
        <end position="1313"/>
    </location>
</feature>
<feature type="compositionally biased region" description="Low complexity" evidence="5">
    <location>
        <begin position="1566"/>
        <end position="1577"/>
    </location>
</feature>
<feature type="region of interest" description="Disordered" evidence="5">
    <location>
        <begin position="1509"/>
        <end position="1612"/>
    </location>
</feature>
<evidence type="ECO:0000256" key="5">
    <source>
        <dbReference type="SAM" id="MobiDB-lite"/>
    </source>
</evidence>
<feature type="compositionally biased region" description="Low complexity" evidence="5">
    <location>
        <begin position="1509"/>
        <end position="1531"/>
    </location>
</feature>
<evidence type="ECO:0000256" key="4">
    <source>
        <dbReference type="ARBA" id="ARBA00022840"/>
    </source>
</evidence>
<dbReference type="EMBL" id="SWFS01000077">
    <property type="protein sequence ID" value="KAA8916932.1"/>
    <property type="molecule type" value="Genomic_DNA"/>
</dbReference>
<feature type="compositionally biased region" description="Basic and acidic residues" evidence="5">
    <location>
        <begin position="649"/>
        <end position="709"/>
    </location>
</feature>
<keyword evidence="9" id="KW-1185">Reference proteome</keyword>
<feature type="domain" description="HTH myb-type" evidence="7">
    <location>
        <begin position="1386"/>
        <end position="1434"/>
    </location>
</feature>
<dbReference type="PROSITE" id="PS51293">
    <property type="entry name" value="SANT"/>
    <property type="match status" value="1"/>
</dbReference>
<dbReference type="CDD" id="cd01169">
    <property type="entry name" value="HMPP_kinase"/>
    <property type="match status" value="1"/>
</dbReference>
<dbReference type="CDD" id="cd19367">
    <property type="entry name" value="TenA_C_ScTHI20-like"/>
    <property type="match status" value="1"/>
</dbReference>
<dbReference type="Pfam" id="PF08543">
    <property type="entry name" value="Phos_pyr_kin"/>
    <property type="match status" value="1"/>
</dbReference>
<feature type="compositionally biased region" description="Basic residues" evidence="5">
    <location>
        <begin position="1442"/>
        <end position="1454"/>
    </location>
</feature>
<feature type="compositionally biased region" description="Basic and acidic residues" evidence="5">
    <location>
        <begin position="910"/>
        <end position="921"/>
    </location>
</feature>
<dbReference type="GO" id="GO:0005524">
    <property type="term" value="F:ATP binding"/>
    <property type="evidence" value="ECO:0007669"/>
    <property type="project" value="UniProtKB-KW"/>
</dbReference>
<feature type="region of interest" description="Disordered" evidence="5">
    <location>
        <begin position="1671"/>
        <end position="2008"/>
    </location>
</feature>
<dbReference type="Pfam" id="PF00249">
    <property type="entry name" value="Myb_DNA-binding"/>
    <property type="match status" value="1"/>
</dbReference>
<feature type="compositionally biased region" description="Polar residues" evidence="5">
    <location>
        <begin position="1480"/>
        <end position="1494"/>
    </location>
</feature>
<keyword evidence="3" id="KW-0418">Kinase</keyword>
<dbReference type="Gene3D" id="1.20.910.10">
    <property type="entry name" value="Heme oxygenase-like"/>
    <property type="match status" value="1"/>
</dbReference>
<feature type="compositionally biased region" description="Polar residues" evidence="5">
    <location>
        <begin position="725"/>
        <end position="741"/>
    </location>
</feature>
<dbReference type="InterPro" id="IPR027574">
    <property type="entry name" value="Thiaminase_II"/>
</dbReference>
<proteinExistence type="predicted"/>
<dbReference type="InterPro" id="IPR016084">
    <property type="entry name" value="Haem_Oase-like_multi-hlx"/>
</dbReference>
<feature type="compositionally biased region" description="Basic and acidic residues" evidence="5">
    <location>
        <begin position="790"/>
        <end position="833"/>
    </location>
</feature>
<evidence type="ECO:0000259" key="6">
    <source>
        <dbReference type="PROSITE" id="PS51293"/>
    </source>
</evidence>
<dbReference type="PANTHER" id="PTHR20858">
    <property type="entry name" value="PHOSPHOMETHYLPYRIMIDINE KINASE"/>
    <property type="match status" value="1"/>
</dbReference>
<dbReference type="SUPFAM" id="SSF48613">
    <property type="entry name" value="Heme oxygenase-like"/>
    <property type="match status" value="1"/>
</dbReference>
<dbReference type="CDD" id="cd00167">
    <property type="entry name" value="SANT"/>
    <property type="match status" value="1"/>
</dbReference>
<dbReference type="OrthoDB" id="10028886at2759"/>
<dbReference type="PROSITE" id="PS51294">
    <property type="entry name" value="HTH_MYB"/>
    <property type="match status" value="1"/>
</dbReference>
<gene>
    <name evidence="8" type="ORF">TRICI_000899</name>
</gene>
<protein>
    <submittedName>
        <fullName evidence="8">Uncharacterized protein</fullName>
    </submittedName>
</protein>
<dbReference type="InterPro" id="IPR017930">
    <property type="entry name" value="Myb_dom"/>
</dbReference>
<dbReference type="InterPro" id="IPR004399">
    <property type="entry name" value="HMP/HMP-P_kinase_dom"/>
</dbReference>
<dbReference type="GO" id="GO:0009228">
    <property type="term" value="P:thiamine biosynthetic process"/>
    <property type="evidence" value="ECO:0007669"/>
    <property type="project" value="InterPro"/>
</dbReference>
<dbReference type="InterPro" id="IPR017884">
    <property type="entry name" value="SANT_dom"/>
</dbReference>
<dbReference type="GO" id="GO:0050334">
    <property type="term" value="F:thiaminase activity"/>
    <property type="evidence" value="ECO:0007669"/>
    <property type="project" value="InterPro"/>
</dbReference>
<dbReference type="GO" id="GO:0008902">
    <property type="term" value="F:hydroxymethylpyrimidine kinase activity"/>
    <property type="evidence" value="ECO:0007669"/>
    <property type="project" value="TreeGrafter"/>
</dbReference>
<dbReference type="Pfam" id="PF03070">
    <property type="entry name" value="TENA_THI-4"/>
    <property type="match status" value="1"/>
</dbReference>
<dbReference type="InterPro" id="IPR004305">
    <property type="entry name" value="Thiaminase-2/PQQC"/>
</dbReference>
<keyword evidence="4" id="KW-0067">ATP-binding</keyword>
<sequence length="2008" mass="222316">MEKWKALCPSKEGDVNNIIGSDSSGGAGIEADLKTFTTHGCYGMTCITGLTAQNTLGVKQIYPVESQEMIENCLDAVFSDIGVDSIKTGMLTSVETIETVVRKLKSIRGKAALVVDPVMIATSGSALISDEAIGIYLEKLFPVATVITPNLMEAKAAVERATGEKVTVSNLEDLKNLAKRIVDKTGCSAALVKGGHAPMDEHYQVSTKNPIKTVDVLYHDGRFSIFENKYIESDSTHGTGCTLASSIASNLAKGQDLKTAVENSILYVNQAISSTIKLGSGNGPVNHLHNISIRPFPKGRFLDYLKAHPKVAHLWKKYVDHPFTVQLARKELPLDAFKFFLKQDYLYLVQYSRAHSLAGFKSEDIEDVSRSAQIVAHIKHEMQLHLSYCKEFGITLDEINSTKESTVCTAYSRFILDTGSKQDWLGLQVALSPCLFGYLEAADRRSKDFKSISQNNPYWRWVENYLAEDYVAASNTGRELLETHVMNVSPERLEQLVTIFAQAAEFECRFWDSALKDYFTPPQRRDYYGAPPPSYPRHNSSGSSYQPSGPRHSSYNGSDPYPPSRYPDRASTAPNSRRPSTANSAPIKSPKSYSGSSRPPPAPGARGPRSPPPPPSQRRISSDERRKYPYPHGPPPPPHRSSTSGSSRQWDRPRSRERDWDWRNSRAAEWDHWDSRRDRGAHYPRDEYRDRERDRERERDRDRDRDRPPLPRARRRSFSAERHNQPSMDSGRRSISNESQPPQQPMAERSREQSIPLTKPRSLNDDDLFPHRVRQSSDGGSSKGRSPPPDNDRSKSPTKPLKKEEESKPLEPKEKPKPLKQKQEPPKLLEQKDVSSPQLSENKLAETDLDANSHADNSRLEEKESQSSADNKDTASVERVEKTVETAVDDGIKTTTTTTTATEEVVQNKVELEDVEMKESEEYSSVKLSETVKKGKNDEAGSESKPNAEVDEMSLESTNRMEAEEKEEQQKTSILETEKKVESVSTQDERKDIPDEPSKVVEDNTATGEEMDIDATSSVQKADPQVPERRKDDDSADGENVVHKETQSSNKVAVSESESKEESLSEESKQDKVTKNEFADEPNVKQPKPEKPAENEEIDDDQDVEMENATSTKLSSTAEIPLASDRPVAVAKDVIETDDDGSVESIERDLKAGIIRFPLNRMEQALYELKTIPIDDRQREMKYLRRNPGVKAFKNLVQRNNQWFEKSKQELLSQVEVHEANVEAEKRHLTTEYFDIRRSWLKFCADTDKEVSERTLESRGGESRATNPTTPHAPQPPFVGAEGNNITAATAPNNNASTTNDRNSRRSRAMAGDTVRSEAEFLEILANLERESARDPTMRANLTSAVIPGMIIDSVEREKYRFKDTNSFVVDKSVPYQRLISDAVDPFTPEEHEAFCEAYALYPKQFGKIARVMSKGRTYNECVLHYYQTKKTVDYKGLVASRAKRSSRRGKRKQAPKEKVITTPGGTRSVVTDQEDVENDSGTSAPATSIPQNEENPFETLAAAAVSTANTAATTTTTTTTTATTTVTTGRSSRKSGGDGDEIGERKRSQDEVVTTATESKKKNKTAANAKARSISGSTGGKKSGGRAKKEDGDEGESADTQVTPPIPPREKVSSYWSLGEVATFERLLPQYGTHWEDYAKHLKYKSLIMLKNFFMKHASDRGYDEIAAKANAQHDNNTKKEEPLSQSERVQTQQPPPQPQPQLQSQHEQPPETTKYGAIAQTQTPVQPQSQEAPTRPEAVSAPPQPQPVQAAAVHHPPPGGGPTPGYFSPRVGTNGPLPSNAVGPPPPMQPVSMFPQHRPVSSSIQTAPAPSTKGPPSPPRQPSPGSLSGPKLPPISNLEIGSMHRRAGTPPPSAPQAAPRPVIKPPRKSSISSILNNPSPGEVKNEGTPEKTMLPPLGSDPRVGANSSWSPGGAPSQFRPLPIRSYSHSPVQQAPPPPPPPTHPTTVDHPPLQPPVQQQQPPYHQQSPLPQRSPYLYGYGDFSTPRESNERGVGGYGIPPTSNLRK</sequence>
<feature type="compositionally biased region" description="Pro residues" evidence="5">
    <location>
        <begin position="1815"/>
        <end position="1824"/>
    </location>
</feature>
<organism evidence="8 9">
    <name type="scientific">Trichomonascus ciferrii</name>
    <dbReference type="NCBI Taxonomy" id="44093"/>
    <lineage>
        <taxon>Eukaryota</taxon>
        <taxon>Fungi</taxon>
        <taxon>Dikarya</taxon>
        <taxon>Ascomycota</taxon>
        <taxon>Saccharomycotina</taxon>
        <taxon>Dipodascomycetes</taxon>
        <taxon>Dipodascales</taxon>
        <taxon>Trichomonascaceae</taxon>
        <taxon>Trichomonascus</taxon>
        <taxon>Trichomonascus ciferrii complex</taxon>
    </lineage>
</organism>
<feature type="domain" description="SANT" evidence="6">
    <location>
        <begin position="1382"/>
        <end position="1434"/>
    </location>
</feature>
<feature type="compositionally biased region" description="Basic and acidic residues" evidence="5">
    <location>
        <begin position="1057"/>
        <end position="1078"/>
    </location>
</feature>
<feature type="region of interest" description="Disordered" evidence="5">
    <location>
        <begin position="525"/>
        <end position="1120"/>
    </location>
</feature>
<dbReference type="Gene3D" id="1.20.58.1880">
    <property type="match status" value="1"/>
</dbReference>
<dbReference type="GO" id="GO:0005829">
    <property type="term" value="C:cytosol"/>
    <property type="evidence" value="ECO:0007669"/>
    <property type="project" value="TreeGrafter"/>
</dbReference>
<dbReference type="InterPro" id="IPR001005">
    <property type="entry name" value="SANT/Myb"/>
</dbReference>
<accession>A0A642V9W8</accession>
<feature type="compositionally biased region" description="Basic and acidic residues" evidence="5">
    <location>
        <begin position="1251"/>
        <end position="1262"/>
    </location>
</feature>
<feature type="compositionally biased region" description="Basic and acidic residues" evidence="5">
    <location>
        <begin position="976"/>
        <end position="1002"/>
    </location>
</feature>
<feature type="compositionally biased region" description="Low complexity" evidence="5">
    <location>
        <begin position="1871"/>
        <end position="1882"/>
    </location>
</feature>
<keyword evidence="2" id="KW-0547">Nucleotide-binding</keyword>
<feature type="compositionally biased region" description="Polar residues" evidence="5">
    <location>
        <begin position="572"/>
        <end position="586"/>
    </location>
</feature>
<dbReference type="Gene3D" id="1.10.10.60">
    <property type="entry name" value="Homeodomain-like"/>
    <property type="match status" value="1"/>
</dbReference>
<dbReference type="FunFam" id="1.20.910.10:FF:000003">
    <property type="entry name" value="Hydroxymethylpyrimidine/phosphomethylpyrimidine kinase THI20"/>
    <property type="match status" value="1"/>
</dbReference>
<feature type="compositionally biased region" description="Low complexity" evidence="5">
    <location>
        <begin position="1825"/>
        <end position="1838"/>
    </location>
</feature>
<dbReference type="SMART" id="SM00717">
    <property type="entry name" value="SANT"/>
    <property type="match status" value="2"/>
</dbReference>
<feature type="compositionally biased region" description="Basic and acidic residues" evidence="5">
    <location>
        <begin position="843"/>
        <end position="884"/>
    </location>
</feature>
<evidence type="ECO:0000313" key="8">
    <source>
        <dbReference type="EMBL" id="KAA8916932.1"/>
    </source>
</evidence>
<feature type="compositionally biased region" description="Pro residues" evidence="5">
    <location>
        <begin position="598"/>
        <end position="616"/>
    </location>
</feature>
<dbReference type="NCBIfam" id="TIGR00097">
    <property type="entry name" value="HMP-P_kinase"/>
    <property type="match status" value="1"/>
</dbReference>
<dbReference type="InterPro" id="IPR013749">
    <property type="entry name" value="PM/HMP-P_kinase-1"/>
</dbReference>
<dbReference type="SUPFAM" id="SSF46689">
    <property type="entry name" value="Homeodomain-like"/>
    <property type="match status" value="2"/>
</dbReference>
<feature type="compositionally biased region" description="Basic and acidic residues" evidence="5">
    <location>
        <begin position="930"/>
        <end position="939"/>
    </location>
</feature>
<dbReference type="InterPro" id="IPR009057">
    <property type="entry name" value="Homeodomain-like_sf"/>
</dbReference>
<evidence type="ECO:0000256" key="1">
    <source>
        <dbReference type="ARBA" id="ARBA00022679"/>
    </source>
</evidence>
<dbReference type="InterPro" id="IPR029056">
    <property type="entry name" value="Ribokinase-like"/>
</dbReference>
<dbReference type="Proteomes" id="UP000761534">
    <property type="component" value="Unassembled WGS sequence"/>
</dbReference>
<evidence type="ECO:0000313" key="9">
    <source>
        <dbReference type="Proteomes" id="UP000761534"/>
    </source>
</evidence>
<dbReference type="SUPFAM" id="SSF53613">
    <property type="entry name" value="Ribokinase-like"/>
    <property type="match status" value="1"/>
</dbReference>
<reference evidence="8" key="1">
    <citation type="journal article" date="2019" name="G3 (Bethesda)">
        <title>Genome Assemblies of Two Rare Opportunistic Yeast Pathogens: Diutina rugosa (syn. Candida rugosa) and Trichomonascus ciferrii (syn. Candida ciferrii).</title>
        <authorList>
            <person name="Mixao V."/>
            <person name="Saus E."/>
            <person name="Hansen A.P."/>
            <person name="Lass-Florl C."/>
            <person name="Gabaldon T."/>
        </authorList>
    </citation>
    <scope>NUCLEOTIDE SEQUENCE</scope>
    <source>
        <strain evidence="8">CBS 4856</strain>
    </source>
</reference>
<dbReference type="PANTHER" id="PTHR20858:SF17">
    <property type="entry name" value="HYDROXYMETHYLPYRIMIDINE_PHOSPHOMETHYLPYRIMIDINE KINASE THI20-RELATED"/>
    <property type="match status" value="1"/>
</dbReference>
<dbReference type="Gene3D" id="3.40.1190.20">
    <property type="match status" value="1"/>
</dbReference>
<feature type="compositionally biased region" description="Acidic residues" evidence="5">
    <location>
        <begin position="1095"/>
        <end position="1106"/>
    </location>
</feature>
<evidence type="ECO:0000256" key="3">
    <source>
        <dbReference type="ARBA" id="ARBA00022777"/>
    </source>
</evidence>
<feature type="region of interest" description="Disordered" evidence="5">
    <location>
        <begin position="1440"/>
        <end position="1494"/>
    </location>
</feature>
<dbReference type="GO" id="GO:0008972">
    <property type="term" value="F:phosphomethylpyrimidine kinase activity"/>
    <property type="evidence" value="ECO:0007669"/>
    <property type="project" value="InterPro"/>
</dbReference>
<dbReference type="NCBIfam" id="TIGR04306">
    <property type="entry name" value="salvage_TenA"/>
    <property type="match status" value="1"/>
</dbReference>
<evidence type="ECO:0000259" key="7">
    <source>
        <dbReference type="PROSITE" id="PS51294"/>
    </source>
</evidence>
<evidence type="ECO:0000256" key="2">
    <source>
        <dbReference type="ARBA" id="ARBA00022741"/>
    </source>
</evidence>
<comment type="caution">
    <text evidence="8">The sequence shown here is derived from an EMBL/GenBank/DDBJ whole genome shotgun (WGS) entry which is preliminary data.</text>
</comment>
<feature type="compositionally biased region" description="Low complexity" evidence="5">
    <location>
        <begin position="1946"/>
        <end position="1972"/>
    </location>
</feature>
<feature type="compositionally biased region" description="Low complexity" evidence="5">
    <location>
        <begin position="1284"/>
        <end position="1301"/>
    </location>
</feature>
<feature type="compositionally biased region" description="Polar residues" evidence="5">
    <location>
        <begin position="537"/>
        <end position="557"/>
    </location>
</feature>